<name>A0ACC0D9M3_9PEZI</name>
<reference evidence="1 2" key="1">
    <citation type="journal article" date="2022" name="New Phytol.">
        <title>Ecological generalism drives hyperdiversity of secondary metabolite gene clusters in xylarialean endophytes.</title>
        <authorList>
            <person name="Franco M.E.E."/>
            <person name="Wisecaver J.H."/>
            <person name="Arnold A.E."/>
            <person name="Ju Y.M."/>
            <person name="Slot J.C."/>
            <person name="Ahrendt S."/>
            <person name="Moore L.P."/>
            <person name="Eastman K.E."/>
            <person name="Scott K."/>
            <person name="Konkel Z."/>
            <person name="Mondo S.J."/>
            <person name="Kuo A."/>
            <person name="Hayes R.D."/>
            <person name="Haridas S."/>
            <person name="Andreopoulos B."/>
            <person name="Riley R."/>
            <person name="LaButti K."/>
            <person name="Pangilinan J."/>
            <person name="Lipzen A."/>
            <person name="Amirebrahimi M."/>
            <person name="Yan J."/>
            <person name="Adam C."/>
            <person name="Keymanesh K."/>
            <person name="Ng V."/>
            <person name="Louie K."/>
            <person name="Northen T."/>
            <person name="Drula E."/>
            <person name="Henrissat B."/>
            <person name="Hsieh H.M."/>
            <person name="Youens-Clark K."/>
            <person name="Lutzoni F."/>
            <person name="Miadlikowska J."/>
            <person name="Eastwood D.C."/>
            <person name="Hamelin R.C."/>
            <person name="Grigoriev I.V."/>
            <person name="U'Ren J.M."/>
        </authorList>
    </citation>
    <scope>NUCLEOTIDE SEQUENCE [LARGE SCALE GENOMIC DNA]</scope>
    <source>
        <strain evidence="1 2">ER1909</strain>
    </source>
</reference>
<dbReference type="Proteomes" id="UP001497680">
    <property type="component" value="Unassembled WGS sequence"/>
</dbReference>
<accession>A0ACC0D9M3</accession>
<gene>
    <name evidence="1" type="ORF">F4821DRAFT_275906</name>
</gene>
<keyword evidence="2" id="KW-1185">Reference proteome</keyword>
<dbReference type="EMBL" id="MU394295">
    <property type="protein sequence ID" value="KAI6089462.1"/>
    <property type="molecule type" value="Genomic_DNA"/>
</dbReference>
<sequence>MDGLPHEILRIIVGGLDAPLAKYASVFRNFQQAVETSTFANIRTDSTEQSEKDFDHKFASTRRRCLLRVLKYEIELPNIRLEHDIAYIKAVSSLFRRLQQWTDFSKDKNRRLSLDFVIKSPYPYTREQYIEFAEELKALPPLSFVSKFSSHSGCHVCHVHPSVIGLISKALPKIEELSWELCAVPRRLVALRAEMRASMALNLLNTDFSNLEFLDIHHDDYDPKNHDWKPENLLDANGDDPLSLAVNRVSKLPKLRRLTVWGSTALSPTVFNIDGEDSNAWRYLKFLQLDVSKTTPGGSWYFTGDRESAVANSRFDSDDSDSWGVLDGDTPLIDFRFHPDPTTLDPFLVAMVRAIVRMPTLERFICHFLGAASIEYYGPGVKVYTSDMDKRIFIDSALNHGRWIMDFDTRQSRNDQDPLPSDWVLPREIIETLKAEDHRIFLTRGFRLVAEW</sequence>
<comment type="caution">
    <text evidence="1">The sequence shown here is derived from an EMBL/GenBank/DDBJ whole genome shotgun (WGS) entry which is preliminary data.</text>
</comment>
<evidence type="ECO:0000313" key="2">
    <source>
        <dbReference type="Proteomes" id="UP001497680"/>
    </source>
</evidence>
<organism evidence="1 2">
    <name type="scientific">Hypoxylon rubiginosum</name>
    <dbReference type="NCBI Taxonomy" id="110542"/>
    <lineage>
        <taxon>Eukaryota</taxon>
        <taxon>Fungi</taxon>
        <taxon>Dikarya</taxon>
        <taxon>Ascomycota</taxon>
        <taxon>Pezizomycotina</taxon>
        <taxon>Sordariomycetes</taxon>
        <taxon>Xylariomycetidae</taxon>
        <taxon>Xylariales</taxon>
        <taxon>Hypoxylaceae</taxon>
        <taxon>Hypoxylon</taxon>
    </lineage>
</organism>
<evidence type="ECO:0000313" key="1">
    <source>
        <dbReference type="EMBL" id="KAI6089462.1"/>
    </source>
</evidence>
<proteinExistence type="predicted"/>
<protein>
    <submittedName>
        <fullName evidence="1">Uncharacterized protein</fullName>
    </submittedName>
</protein>